<feature type="region of interest" description="Disordered" evidence="1">
    <location>
        <begin position="82"/>
        <end position="109"/>
    </location>
</feature>
<protein>
    <submittedName>
        <fullName evidence="2">(rape) hypothetical protein</fullName>
    </submittedName>
</protein>
<reference evidence="2" key="1">
    <citation type="submission" date="2021-01" db="EMBL/GenBank/DDBJ databases">
        <authorList>
            <consortium name="Genoscope - CEA"/>
            <person name="William W."/>
        </authorList>
    </citation>
    <scope>NUCLEOTIDE SEQUENCE</scope>
</reference>
<evidence type="ECO:0000313" key="2">
    <source>
        <dbReference type="EMBL" id="CAF1809003.1"/>
    </source>
</evidence>
<gene>
    <name evidence="2" type="ORF">DARMORV10_C04P08130.1</name>
</gene>
<sequence>PNEETPERIPASHRLGPVNEAHSAFDRLGPLVSPLERVELPRSVQTPLKRKPGRPSLRRATPLSLAMISACIRKRRVSKATKSSKTIPCNEENTTKTIPRREENSSRTMPKKSRGLALIWKDWLSLEVISSCNSYFDTRVTYEGNVSYATFVYA</sequence>
<organism evidence="2">
    <name type="scientific">Brassica napus</name>
    <name type="common">Rape</name>
    <dbReference type="NCBI Taxonomy" id="3708"/>
    <lineage>
        <taxon>Eukaryota</taxon>
        <taxon>Viridiplantae</taxon>
        <taxon>Streptophyta</taxon>
        <taxon>Embryophyta</taxon>
        <taxon>Tracheophyta</taxon>
        <taxon>Spermatophyta</taxon>
        <taxon>Magnoliopsida</taxon>
        <taxon>eudicotyledons</taxon>
        <taxon>Gunneridae</taxon>
        <taxon>Pentapetalae</taxon>
        <taxon>rosids</taxon>
        <taxon>malvids</taxon>
        <taxon>Brassicales</taxon>
        <taxon>Brassicaceae</taxon>
        <taxon>Brassiceae</taxon>
        <taxon>Brassica</taxon>
    </lineage>
</organism>
<dbReference type="EMBL" id="HG994368">
    <property type="protein sequence ID" value="CAF1809003.1"/>
    <property type="molecule type" value="Genomic_DNA"/>
</dbReference>
<evidence type="ECO:0000256" key="1">
    <source>
        <dbReference type="SAM" id="MobiDB-lite"/>
    </source>
</evidence>
<feature type="compositionally biased region" description="Polar residues" evidence="1">
    <location>
        <begin position="82"/>
        <end position="97"/>
    </location>
</feature>
<feature type="non-terminal residue" evidence="2">
    <location>
        <position position="154"/>
    </location>
</feature>
<dbReference type="AlphaFoldDB" id="A0A816JDH7"/>
<dbReference type="Proteomes" id="UP001295469">
    <property type="component" value="Chromosome C04"/>
</dbReference>
<accession>A0A816JDH7</accession>
<name>A0A816JDH7_BRANA</name>
<proteinExistence type="predicted"/>
<feature type="non-terminal residue" evidence="2">
    <location>
        <position position="1"/>
    </location>
</feature>